<keyword evidence="2" id="KW-1185">Reference proteome</keyword>
<name>A0A385SUG3_9BACT</name>
<organism evidence="1 2">
    <name type="scientific">Chryseolinea soli</name>
    <dbReference type="NCBI Taxonomy" id="2321403"/>
    <lineage>
        <taxon>Bacteria</taxon>
        <taxon>Pseudomonadati</taxon>
        <taxon>Bacteroidota</taxon>
        <taxon>Cytophagia</taxon>
        <taxon>Cytophagales</taxon>
        <taxon>Fulvivirgaceae</taxon>
        <taxon>Chryseolinea</taxon>
    </lineage>
</organism>
<accession>A0A385SUG3</accession>
<dbReference type="KEGG" id="chk:D4L85_29990"/>
<dbReference type="Proteomes" id="UP000266183">
    <property type="component" value="Chromosome"/>
</dbReference>
<dbReference type="AlphaFoldDB" id="A0A385SUG3"/>
<proteinExistence type="predicted"/>
<evidence type="ECO:0000313" key="1">
    <source>
        <dbReference type="EMBL" id="AYB34554.1"/>
    </source>
</evidence>
<protein>
    <submittedName>
        <fullName evidence="1">Uncharacterized protein</fullName>
    </submittedName>
</protein>
<dbReference type="EMBL" id="CP032382">
    <property type="protein sequence ID" value="AYB34554.1"/>
    <property type="molecule type" value="Genomic_DNA"/>
</dbReference>
<evidence type="ECO:0000313" key="2">
    <source>
        <dbReference type="Proteomes" id="UP000266183"/>
    </source>
</evidence>
<sequence>MPARSNFIGTRGVKVSKPDSMARTPMKKLIFFSLMVLVASACHHDCVEPDPGPRVCGVANPAENLPWLKTIIDDFKKDTTTLASLHYVQQSTYHGNTVFIIGTCIPWCELSCFSIMDCEGKDLGFPLGLDLDGPATVIWKAENSSCTFGS</sequence>
<gene>
    <name evidence="1" type="ORF">D4L85_29990</name>
</gene>
<reference evidence="2" key="1">
    <citation type="submission" date="2018-09" db="EMBL/GenBank/DDBJ databases">
        <title>Chryseolinea sp. KIS68-18 isolated from soil.</title>
        <authorList>
            <person name="Weon H.-Y."/>
            <person name="Kwon S.-W."/>
            <person name="Lee S.A."/>
        </authorList>
    </citation>
    <scope>NUCLEOTIDE SEQUENCE [LARGE SCALE GENOMIC DNA]</scope>
    <source>
        <strain evidence="2">KIS68-18</strain>
    </source>
</reference>